<sequence length="228" mass="23999">MASSRNNEEKSWTDLAKDAAELAASAVSKVGKTVSSAVRSLVPQEQQRKQQPSQRQRSYGSADGDYGKLNPWERERGSVGMGDSLIGGLLGRAAGAMLGGAMRQLQNQQEQAEELREHALRVMQSDRSLRSRLGGSISPAPGGSSTSTSSQYINGRSTTTTTLQFFVRSSSGQQGLASVQQAVGEGGSDVTIKVQLPNGQVVQVDGSGGGSSSSIEGDVIDVEVREVR</sequence>
<name>A0ABR2YHL4_9CHLO</name>
<evidence type="ECO:0000256" key="1">
    <source>
        <dbReference type="SAM" id="Coils"/>
    </source>
</evidence>
<feature type="region of interest" description="Disordered" evidence="2">
    <location>
        <begin position="202"/>
        <end position="221"/>
    </location>
</feature>
<comment type="caution">
    <text evidence="3">The sequence shown here is derived from an EMBL/GenBank/DDBJ whole genome shotgun (WGS) entry which is preliminary data.</text>
</comment>
<feature type="region of interest" description="Disordered" evidence="2">
    <location>
        <begin position="34"/>
        <end position="78"/>
    </location>
</feature>
<evidence type="ECO:0000313" key="3">
    <source>
        <dbReference type="EMBL" id="KAK9905622.1"/>
    </source>
</evidence>
<evidence type="ECO:0000256" key="2">
    <source>
        <dbReference type="SAM" id="MobiDB-lite"/>
    </source>
</evidence>
<feature type="coiled-coil region" evidence="1">
    <location>
        <begin position="98"/>
        <end position="125"/>
    </location>
</feature>
<reference evidence="3 4" key="1">
    <citation type="journal article" date="2024" name="Nat. Commun.">
        <title>Phylogenomics reveals the evolutionary origins of lichenization in chlorophyte algae.</title>
        <authorList>
            <person name="Puginier C."/>
            <person name="Libourel C."/>
            <person name="Otte J."/>
            <person name="Skaloud P."/>
            <person name="Haon M."/>
            <person name="Grisel S."/>
            <person name="Petersen M."/>
            <person name="Berrin J.G."/>
            <person name="Delaux P.M."/>
            <person name="Dal Grande F."/>
            <person name="Keller J."/>
        </authorList>
    </citation>
    <scope>NUCLEOTIDE SEQUENCE [LARGE SCALE GENOMIC DNA]</scope>
    <source>
        <strain evidence="3 4">SAG 216-7</strain>
    </source>
</reference>
<evidence type="ECO:0000313" key="4">
    <source>
        <dbReference type="Proteomes" id="UP001491310"/>
    </source>
</evidence>
<protein>
    <submittedName>
        <fullName evidence="3">Uncharacterized protein</fullName>
    </submittedName>
</protein>
<dbReference type="Proteomes" id="UP001491310">
    <property type="component" value="Unassembled WGS sequence"/>
</dbReference>
<proteinExistence type="predicted"/>
<feature type="region of interest" description="Disordered" evidence="2">
    <location>
        <begin position="126"/>
        <end position="154"/>
    </location>
</feature>
<dbReference type="EMBL" id="JALJOT010000011">
    <property type="protein sequence ID" value="KAK9905622.1"/>
    <property type="molecule type" value="Genomic_DNA"/>
</dbReference>
<feature type="compositionally biased region" description="Low complexity" evidence="2">
    <location>
        <begin position="43"/>
        <end position="58"/>
    </location>
</feature>
<keyword evidence="1" id="KW-0175">Coiled coil</keyword>
<gene>
    <name evidence="3" type="ORF">WJX75_003275</name>
</gene>
<organism evidence="3 4">
    <name type="scientific">Coccomyxa subellipsoidea</name>
    <dbReference type="NCBI Taxonomy" id="248742"/>
    <lineage>
        <taxon>Eukaryota</taxon>
        <taxon>Viridiplantae</taxon>
        <taxon>Chlorophyta</taxon>
        <taxon>core chlorophytes</taxon>
        <taxon>Trebouxiophyceae</taxon>
        <taxon>Trebouxiophyceae incertae sedis</taxon>
        <taxon>Coccomyxaceae</taxon>
        <taxon>Coccomyxa</taxon>
    </lineage>
</organism>
<accession>A0ABR2YHL4</accession>
<keyword evidence="4" id="KW-1185">Reference proteome</keyword>
<feature type="compositionally biased region" description="Low complexity" evidence="2">
    <location>
        <begin position="131"/>
        <end position="150"/>
    </location>
</feature>